<keyword evidence="3" id="KW-0695">RNA-directed DNA polymerase</keyword>
<evidence type="ECO:0000313" key="4">
    <source>
        <dbReference type="Proteomes" id="UP000762676"/>
    </source>
</evidence>
<name>A0AAV4F707_9GAST</name>
<dbReference type="GO" id="GO:0004523">
    <property type="term" value="F:RNA-DNA hybrid ribonuclease activity"/>
    <property type="evidence" value="ECO:0007669"/>
    <property type="project" value="InterPro"/>
</dbReference>
<accession>A0AAV4F707</accession>
<sequence length="294" mass="32079">MSTAESRTRTPDLSIRKPSVYHYTTTPHKRGYHDLASAGHIILTPTQPVGARTVLGCVSNPRPFGQGAKPLPTELSRPQPVSKAAPLEIQKEIAEQTINELPTPTIEIFIDGSALDGTDYCGGWVHIKTNDEEISLDIAAGRYGSSYRAESVAFHSALEWLVENNRVGRIHIFTDSRLLVQKFQSGPLSVKTNLEDDTWSLIKTIADKDNTSLLVQCIPGHCVIEGNERAECYFKTARPSTSRPPRLYGHSPDDLTHMMTSRAAGDQHRNLLSDDPIGGLWTDPGGGGGLVSEG</sequence>
<gene>
    <name evidence="3" type="ORF">ElyMa_002036600</name>
</gene>
<organism evidence="3 4">
    <name type="scientific">Elysia marginata</name>
    <dbReference type="NCBI Taxonomy" id="1093978"/>
    <lineage>
        <taxon>Eukaryota</taxon>
        <taxon>Metazoa</taxon>
        <taxon>Spiralia</taxon>
        <taxon>Lophotrochozoa</taxon>
        <taxon>Mollusca</taxon>
        <taxon>Gastropoda</taxon>
        <taxon>Heterobranchia</taxon>
        <taxon>Euthyneura</taxon>
        <taxon>Panpulmonata</taxon>
        <taxon>Sacoglossa</taxon>
        <taxon>Placobranchoidea</taxon>
        <taxon>Plakobranchidae</taxon>
        <taxon>Elysia</taxon>
    </lineage>
</organism>
<dbReference type="InterPro" id="IPR002156">
    <property type="entry name" value="RNaseH_domain"/>
</dbReference>
<evidence type="ECO:0000259" key="2">
    <source>
        <dbReference type="PROSITE" id="PS50879"/>
    </source>
</evidence>
<keyword evidence="3" id="KW-0548">Nucleotidyltransferase</keyword>
<dbReference type="GO" id="GO:0003676">
    <property type="term" value="F:nucleic acid binding"/>
    <property type="evidence" value="ECO:0007669"/>
    <property type="project" value="InterPro"/>
</dbReference>
<feature type="region of interest" description="Disordered" evidence="1">
    <location>
        <begin position="275"/>
        <end position="294"/>
    </location>
</feature>
<dbReference type="SUPFAM" id="SSF53098">
    <property type="entry name" value="Ribonuclease H-like"/>
    <property type="match status" value="1"/>
</dbReference>
<dbReference type="Gene3D" id="3.30.420.10">
    <property type="entry name" value="Ribonuclease H-like superfamily/Ribonuclease H"/>
    <property type="match status" value="1"/>
</dbReference>
<proteinExistence type="predicted"/>
<dbReference type="GO" id="GO:0003964">
    <property type="term" value="F:RNA-directed DNA polymerase activity"/>
    <property type="evidence" value="ECO:0007669"/>
    <property type="project" value="UniProtKB-KW"/>
</dbReference>
<reference evidence="3 4" key="1">
    <citation type="journal article" date="2021" name="Elife">
        <title>Chloroplast acquisition without the gene transfer in kleptoplastic sea slugs, Plakobranchus ocellatus.</title>
        <authorList>
            <person name="Maeda T."/>
            <person name="Takahashi S."/>
            <person name="Yoshida T."/>
            <person name="Shimamura S."/>
            <person name="Takaki Y."/>
            <person name="Nagai Y."/>
            <person name="Toyoda A."/>
            <person name="Suzuki Y."/>
            <person name="Arimoto A."/>
            <person name="Ishii H."/>
            <person name="Satoh N."/>
            <person name="Nishiyama T."/>
            <person name="Hasebe M."/>
            <person name="Maruyama T."/>
            <person name="Minagawa J."/>
            <person name="Obokata J."/>
            <person name="Shigenobu S."/>
        </authorList>
    </citation>
    <scope>NUCLEOTIDE SEQUENCE [LARGE SCALE GENOMIC DNA]</scope>
</reference>
<dbReference type="EMBL" id="BMAT01004146">
    <property type="protein sequence ID" value="GFR68987.1"/>
    <property type="molecule type" value="Genomic_DNA"/>
</dbReference>
<keyword evidence="3" id="KW-0808">Transferase</keyword>
<evidence type="ECO:0000313" key="3">
    <source>
        <dbReference type="EMBL" id="GFR68987.1"/>
    </source>
</evidence>
<feature type="compositionally biased region" description="Gly residues" evidence="1">
    <location>
        <begin position="284"/>
        <end position="294"/>
    </location>
</feature>
<dbReference type="AlphaFoldDB" id="A0AAV4F707"/>
<feature type="domain" description="RNase H type-1" evidence="2">
    <location>
        <begin position="102"/>
        <end position="239"/>
    </location>
</feature>
<dbReference type="InterPro" id="IPR036397">
    <property type="entry name" value="RNaseH_sf"/>
</dbReference>
<dbReference type="Proteomes" id="UP000762676">
    <property type="component" value="Unassembled WGS sequence"/>
</dbReference>
<dbReference type="PROSITE" id="PS50879">
    <property type="entry name" value="RNASE_H_1"/>
    <property type="match status" value="1"/>
</dbReference>
<protein>
    <submittedName>
        <fullName evidence="3">Reverse transcriptase (RNA-dependent DNA polymerase)</fullName>
    </submittedName>
</protein>
<keyword evidence="4" id="KW-1185">Reference proteome</keyword>
<dbReference type="InterPro" id="IPR012337">
    <property type="entry name" value="RNaseH-like_sf"/>
</dbReference>
<evidence type="ECO:0000256" key="1">
    <source>
        <dbReference type="SAM" id="MobiDB-lite"/>
    </source>
</evidence>
<comment type="caution">
    <text evidence="3">The sequence shown here is derived from an EMBL/GenBank/DDBJ whole genome shotgun (WGS) entry which is preliminary data.</text>
</comment>